<evidence type="ECO:0000256" key="3">
    <source>
        <dbReference type="ARBA" id="ARBA00022932"/>
    </source>
</evidence>
<dbReference type="GO" id="GO:0003684">
    <property type="term" value="F:damaged DNA binding"/>
    <property type="evidence" value="ECO:0007669"/>
    <property type="project" value="InterPro"/>
</dbReference>
<dbReference type="Gene3D" id="3.30.1490.100">
    <property type="entry name" value="DNA polymerase, Y-family, little finger domain"/>
    <property type="match status" value="1"/>
</dbReference>
<keyword evidence="3" id="KW-0239">DNA-directed DNA polymerase</keyword>
<keyword evidence="6" id="KW-1185">Reference proteome</keyword>
<dbReference type="Gene3D" id="1.10.150.20">
    <property type="entry name" value="5' to 3' exonuclease, C-terminal subdomain"/>
    <property type="match status" value="1"/>
</dbReference>
<keyword evidence="3" id="KW-0808">Transferase</keyword>
<dbReference type="EMBL" id="JACHHE010000010">
    <property type="protein sequence ID" value="MBB5181612.1"/>
    <property type="molecule type" value="Genomic_DNA"/>
</dbReference>
<dbReference type="Gene3D" id="3.40.1170.60">
    <property type="match status" value="1"/>
</dbReference>
<name>A0A7W8FW73_9BACL</name>
<dbReference type="InterPro" id="IPR036775">
    <property type="entry name" value="DNA_pol_Y-fam_lit_finger_sf"/>
</dbReference>
<reference evidence="5 6" key="1">
    <citation type="submission" date="2020-08" db="EMBL/GenBank/DDBJ databases">
        <title>Genomic Encyclopedia of Type Strains, Phase IV (KMG-IV): sequencing the most valuable type-strain genomes for metagenomic binning, comparative biology and taxonomic classification.</title>
        <authorList>
            <person name="Goeker M."/>
        </authorList>
    </citation>
    <scope>NUCLEOTIDE SEQUENCE [LARGE SCALE GENOMIC DNA]</scope>
    <source>
        <strain evidence="5 6">DSM 15895</strain>
    </source>
</reference>
<evidence type="ECO:0000313" key="6">
    <source>
        <dbReference type="Proteomes" id="UP000525923"/>
    </source>
</evidence>
<comment type="similarity">
    <text evidence="1">Belongs to the DNA polymerase type-Y family.</text>
</comment>
<dbReference type="InterPro" id="IPR024728">
    <property type="entry name" value="PolY_HhH_motif"/>
</dbReference>
<evidence type="ECO:0000256" key="2">
    <source>
        <dbReference type="ARBA" id="ARBA00022457"/>
    </source>
</evidence>
<evidence type="ECO:0000259" key="4">
    <source>
        <dbReference type="PROSITE" id="PS50173"/>
    </source>
</evidence>
<dbReference type="GO" id="GO:0006281">
    <property type="term" value="P:DNA repair"/>
    <property type="evidence" value="ECO:0007669"/>
    <property type="project" value="InterPro"/>
</dbReference>
<dbReference type="InterPro" id="IPR001126">
    <property type="entry name" value="UmuC"/>
</dbReference>
<dbReference type="GO" id="GO:0003887">
    <property type="term" value="F:DNA-directed DNA polymerase activity"/>
    <property type="evidence" value="ECO:0007669"/>
    <property type="project" value="UniProtKB-KW"/>
</dbReference>
<protein>
    <submittedName>
        <fullName evidence="5">DNA polymerase V</fullName>
    </submittedName>
</protein>
<dbReference type="PANTHER" id="PTHR11076">
    <property type="entry name" value="DNA REPAIR POLYMERASE UMUC / TRANSFERASE FAMILY MEMBER"/>
    <property type="match status" value="1"/>
</dbReference>
<dbReference type="Gene3D" id="3.30.70.270">
    <property type="match status" value="1"/>
</dbReference>
<dbReference type="Pfam" id="PF11798">
    <property type="entry name" value="IMS_HHH"/>
    <property type="match status" value="1"/>
</dbReference>
<dbReference type="InterPro" id="IPR050116">
    <property type="entry name" value="DNA_polymerase-Y"/>
</dbReference>
<dbReference type="InterPro" id="IPR043128">
    <property type="entry name" value="Rev_trsase/Diguanyl_cyclase"/>
</dbReference>
<dbReference type="InterPro" id="IPR043502">
    <property type="entry name" value="DNA/RNA_pol_sf"/>
</dbReference>
<feature type="domain" description="UmuC" evidence="4">
    <location>
        <begin position="25"/>
        <end position="212"/>
    </location>
</feature>
<evidence type="ECO:0000313" key="5">
    <source>
        <dbReference type="EMBL" id="MBB5181612.1"/>
    </source>
</evidence>
<dbReference type="SUPFAM" id="SSF100879">
    <property type="entry name" value="Lesion bypass DNA polymerase (Y-family), little finger domain"/>
    <property type="match status" value="1"/>
</dbReference>
<dbReference type="Pfam" id="PF00817">
    <property type="entry name" value="IMS"/>
    <property type="match status" value="1"/>
</dbReference>
<comment type="caution">
    <text evidence="5">The sequence shown here is derived from an EMBL/GenBank/DDBJ whole genome shotgun (WGS) entry which is preliminary data.</text>
</comment>
<dbReference type="GO" id="GO:0042276">
    <property type="term" value="P:error-prone translesion synthesis"/>
    <property type="evidence" value="ECO:0007669"/>
    <property type="project" value="TreeGrafter"/>
</dbReference>
<evidence type="ECO:0000256" key="1">
    <source>
        <dbReference type="ARBA" id="ARBA00010945"/>
    </source>
</evidence>
<dbReference type="AlphaFoldDB" id="A0A7W8FW73"/>
<dbReference type="GO" id="GO:0009432">
    <property type="term" value="P:SOS response"/>
    <property type="evidence" value="ECO:0007669"/>
    <property type="project" value="TreeGrafter"/>
</dbReference>
<dbReference type="GO" id="GO:0005829">
    <property type="term" value="C:cytosol"/>
    <property type="evidence" value="ECO:0007669"/>
    <property type="project" value="TreeGrafter"/>
</dbReference>
<proteinExistence type="inferred from homology"/>
<dbReference type="PANTHER" id="PTHR11076:SF35">
    <property type="entry name" value="DNA REPAIR PROTEIN HOMOLOG YOBH"/>
    <property type="match status" value="1"/>
</dbReference>
<keyword evidence="3" id="KW-0548">Nucleotidyltransferase</keyword>
<dbReference type="Proteomes" id="UP000525923">
    <property type="component" value="Unassembled WGS sequence"/>
</dbReference>
<accession>A0A7W8FW73</accession>
<dbReference type="SUPFAM" id="SSF56672">
    <property type="entry name" value="DNA/RNA polymerases"/>
    <property type="match status" value="1"/>
</dbReference>
<dbReference type="InterPro" id="IPR017961">
    <property type="entry name" value="DNA_pol_Y-fam_little_finger"/>
</dbReference>
<sequence>MLKVMAANDEKEGVHMYEEMERRPIICIDMRSFYASCAAVDLGLDPMTACIAVIGNQERRGSVVLAASPVLKRDFGVRTGTRLFEIPDDPRIQKIEPKMGFFLKVSMEITKLLAQYVPSEAIHVYSVDESFVDLTGTEKLWGTPETLIARIQDDIIRQFSLPSAIGMGPNMLLAKLALDLDAKKTGFAHWTFEDVEAKLWPVTPLSKMWGIGSRLENTLNGMGIFSVGDLARAELTNLEDVFGIVGNQLYHHAWGIDLSELGAPLVEGQVSYGKGQILYRDYTTVEEISAVLLEMAEDVAMRARTAGKAGRTVTLAVGYSKHAFGGGFNRALTIEEATNDTLKLYRACQKLLNEFYIGRPVRRLSITLGKLEDETSMQLSLFEQRKWQTRRLGGAMDQLRQKYGSTAVLRAVSYTEAGTARERAKLIGGHKADGNPFTPEG</sequence>
<dbReference type="Pfam" id="PF11799">
    <property type="entry name" value="IMS_C"/>
    <property type="match status" value="1"/>
</dbReference>
<keyword evidence="2" id="KW-0515">Mutator protein</keyword>
<gene>
    <name evidence="5" type="ORF">HNQ44_003077</name>
</gene>
<dbReference type="PROSITE" id="PS50173">
    <property type="entry name" value="UMUC"/>
    <property type="match status" value="1"/>
</dbReference>
<organism evidence="5 6">
    <name type="scientific">Planococcus koreensis</name>
    <dbReference type="NCBI Taxonomy" id="112331"/>
    <lineage>
        <taxon>Bacteria</taxon>
        <taxon>Bacillati</taxon>
        <taxon>Bacillota</taxon>
        <taxon>Bacilli</taxon>
        <taxon>Bacillales</taxon>
        <taxon>Caryophanaceae</taxon>
        <taxon>Planococcus</taxon>
    </lineage>
</organism>